<evidence type="ECO:0000313" key="5">
    <source>
        <dbReference type="Proteomes" id="UP001385848"/>
    </source>
</evidence>
<evidence type="ECO:0000313" key="4">
    <source>
        <dbReference type="Proteomes" id="UP000327236"/>
    </source>
</evidence>
<dbReference type="RefSeq" id="WP_006584509.1">
    <property type="nucleotide sequence ID" value="NZ_CATOUV010000001.1"/>
</dbReference>
<evidence type="ECO:0000313" key="2">
    <source>
        <dbReference type="EMBL" id="KAA9321997.1"/>
    </source>
</evidence>
<dbReference type="InterPro" id="IPR012543">
    <property type="entry name" value="DUF1694"/>
</dbReference>
<reference evidence="2 4" key="1">
    <citation type="submission" date="2019-09" db="EMBL/GenBank/DDBJ databases">
        <title>Draft genome sequence assemblies of isolates from the urinary tract.</title>
        <authorList>
            <person name="Mores C.R."/>
            <person name="Putonti C."/>
            <person name="Wolfe A.J."/>
        </authorList>
    </citation>
    <scope>NUCLEOTIDE SEQUENCE [LARGE SCALE GENOMIC DNA]</scope>
    <source>
        <strain evidence="2 4">UMB246</strain>
    </source>
</reference>
<gene>
    <name evidence="3" type="ORF">AAC431_01150</name>
    <name evidence="2" type="ORF">F6H94_05710</name>
</gene>
<dbReference type="EMBL" id="JBBVUL010000002">
    <property type="protein sequence ID" value="MEL0564532.1"/>
    <property type="molecule type" value="Genomic_DNA"/>
</dbReference>
<evidence type="ECO:0000313" key="3">
    <source>
        <dbReference type="EMBL" id="MEL0564532.1"/>
    </source>
</evidence>
<feature type="region of interest" description="Disordered" evidence="1">
    <location>
        <begin position="1"/>
        <end position="24"/>
    </location>
</feature>
<organism evidence="2 4">
    <name type="scientific">Lactobacillus jensenii</name>
    <dbReference type="NCBI Taxonomy" id="109790"/>
    <lineage>
        <taxon>Bacteria</taxon>
        <taxon>Bacillati</taxon>
        <taxon>Bacillota</taxon>
        <taxon>Bacilli</taxon>
        <taxon>Lactobacillales</taxon>
        <taxon>Lactobacillaceae</taxon>
        <taxon>Lactobacillus</taxon>
    </lineage>
</organism>
<dbReference type="Proteomes" id="UP000327236">
    <property type="component" value="Unassembled WGS sequence"/>
</dbReference>
<dbReference type="Gene3D" id="3.30.1330.30">
    <property type="match status" value="1"/>
</dbReference>
<dbReference type="EMBL" id="VYWW01000023">
    <property type="protein sequence ID" value="KAA9321997.1"/>
    <property type="molecule type" value="Genomic_DNA"/>
</dbReference>
<sequence>MADNLNERLEQSSHGPLQTKPDERHRFLGSLRERVYLKMTIKDLGDPANLEIFLKHINDYKVYQILINGKMPQNETIDQIEAACAKENIPFTLVSDESAQTNLDSAAILVVAKSAINKERIELKQVYPPEFPKEELATPKKEGFWHKLFHRGDVE</sequence>
<dbReference type="KEGG" id="lje:BUE77_05970"/>
<protein>
    <submittedName>
        <fullName evidence="2">DUF1694 domain-containing protein</fullName>
    </submittedName>
    <submittedName>
        <fullName evidence="3">YueI family protein</fullName>
    </submittedName>
</protein>
<dbReference type="SUPFAM" id="SSF160515">
    <property type="entry name" value="YueI-like"/>
    <property type="match status" value="1"/>
</dbReference>
<dbReference type="Pfam" id="PF07997">
    <property type="entry name" value="DUF1694"/>
    <property type="match status" value="1"/>
</dbReference>
<feature type="compositionally biased region" description="Basic and acidic residues" evidence="1">
    <location>
        <begin position="1"/>
        <end position="11"/>
    </location>
</feature>
<dbReference type="GeneID" id="31743261"/>
<name>A0A5N1IDH2_LACJE</name>
<dbReference type="Proteomes" id="UP001385848">
    <property type="component" value="Unassembled WGS sequence"/>
</dbReference>
<dbReference type="OrthoDB" id="95278at2"/>
<evidence type="ECO:0000256" key="1">
    <source>
        <dbReference type="SAM" id="MobiDB-lite"/>
    </source>
</evidence>
<proteinExistence type="predicted"/>
<accession>A0A5N1IDH2</accession>
<reference evidence="3 5" key="2">
    <citation type="submission" date="2024-04" db="EMBL/GenBank/DDBJ databases">
        <title>Three lactobacilli isolated from voided urine samples from females with type 2 diabetes.</title>
        <authorList>
            <person name="Kula A."/>
            <person name="Stegman N."/>
            <person name="Putonti C."/>
        </authorList>
    </citation>
    <scope>NUCLEOTIDE SEQUENCE [LARGE SCALE GENOMIC DNA]</scope>
    <source>
        <strain evidence="3 5">1855</strain>
    </source>
</reference>
<comment type="caution">
    <text evidence="2">The sequence shown here is derived from an EMBL/GenBank/DDBJ whole genome shotgun (WGS) entry which is preliminary data.</text>
</comment>
<dbReference type="AlphaFoldDB" id="A0A5N1IDH2"/>
<dbReference type="InterPro" id="IPR029064">
    <property type="entry name" value="Ribosomal_eL30-like_sf"/>
</dbReference>
<keyword evidence="5" id="KW-1185">Reference proteome</keyword>